<dbReference type="PANTHER" id="PTHR37019:SF1">
    <property type="entry name" value="EXPERA DOMAIN-CONTAINING PROTEIN"/>
    <property type="match status" value="1"/>
</dbReference>
<dbReference type="Pfam" id="PF24803">
    <property type="entry name" value="DUF7704"/>
    <property type="match status" value="1"/>
</dbReference>
<protein>
    <recommendedName>
        <fullName evidence="2">DUF7704 domain-containing protein</fullName>
    </recommendedName>
</protein>
<feature type="transmembrane region" description="Helical" evidence="1">
    <location>
        <begin position="15"/>
        <end position="38"/>
    </location>
</feature>
<dbReference type="PANTHER" id="PTHR37019">
    <property type="entry name" value="CHROMOSOME 1, WHOLE GENOME SHOTGUN SEQUENCE"/>
    <property type="match status" value="1"/>
</dbReference>
<evidence type="ECO:0000313" key="4">
    <source>
        <dbReference type="Proteomes" id="UP000192596"/>
    </source>
</evidence>
<evidence type="ECO:0000256" key="1">
    <source>
        <dbReference type="SAM" id="Phobius"/>
    </source>
</evidence>
<evidence type="ECO:0000313" key="3">
    <source>
        <dbReference type="EMBL" id="OQO06563.1"/>
    </source>
</evidence>
<keyword evidence="1" id="KW-0472">Membrane</keyword>
<feature type="transmembrane region" description="Helical" evidence="1">
    <location>
        <begin position="129"/>
        <end position="151"/>
    </location>
</feature>
<dbReference type="Proteomes" id="UP000192596">
    <property type="component" value="Unassembled WGS sequence"/>
</dbReference>
<dbReference type="STRING" id="1507870.A0A1V8T570"/>
<comment type="caution">
    <text evidence="3">The sequence shown here is derived from an EMBL/GenBank/DDBJ whole genome shotgun (WGS) entry which is preliminary data.</text>
</comment>
<dbReference type="InterPro" id="IPR056121">
    <property type="entry name" value="DUF7704"/>
</dbReference>
<name>A0A1V8T570_9PEZI</name>
<accession>A0A1V8T570</accession>
<feature type="domain" description="DUF7704" evidence="2">
    <location>
        <begin position="11"/>
        <end position="149"/>
    </location>
</feature>
<feature type="transmembrane region" description="Helical" evidence="1">
    <location>
        <begin position="58"/>
        <end position="80"/>
    </location>
</feature>
<keyword evidence="4" id="KW-1185">Reference proteome</keyword>
<keyword evidence="1" id="KW-1133">Transmembrane helix</keyword>
<dbReference type="OrthoDB" id="5313995at2759"/>
<keyword evidence="1" id="KW-0812">Transmembrane</keyword>
<dbReference type="EMBL" id="NAJO01000016">
    <property type="protein sequence ID" value="OQO06563.1"/>
    <property type="molecule type" value="Genomic_DNA"/>
</dbReference>
<dbReference type="AlphaFoldDB" id="A0A1V8T570"/>
<sequence>MAPPLAPKASTTLPYLYQFLLTNVEPVFTLMGILFLLSNPLKYSSMTTRELVTALDPAASFIYTQLAGAWCVIAFAEGVLLRQVDDLKVWKLVCMAMLCSDALYTHSLAQPVGGWGVFVDLGTWTANDWIAALGTVPFVLARLAIVSGVGVRSKKVK</sequence>
<dbReference type="InParanoid" id="A0A1V8T570"/>
<gene>
    <name evidence="3" type="ORF">B0A48_08346</name>
</gene>
<organism evidence="3 4">
    <name type="scientific">Cryoendolithus antarcticus</name>
    <dbReference type="NCBI Taxonomy" id="1507870"/>
    <lineage>
        <taxon>Eukaryota</taxon>
        <taxon>Fungi</taxon>
        <taxon>Dikarya</taxon>
        <taxon>Ascomycota</taxon>
        <taxon>Pezizomycotina</taxon>
        <taxon>Dothideomycetes</taxon>
        <taxon>Dothideomycetidae</taxon>
        <taxon>Cladosporiales</taxon>
        <taxon>Cladosporiaceae</taxon>
        <taxon>Cryoendolithus</taxon>
    </lineage>
</organism>
<proteinExistence type="predicted"/>
<evidence type="ECO:0000259" key="2">
    <source>
        <dbReference type="Pfam" id="PF24803"/>
    </source>
</evidence>
<reference evidence="4" key="1">
    <citation type="submission" date="2017-03" db="EMBL/GenBank/DDBJ databases">
        <title>Genomes of endolithic fungi from Antarctica.</title>
        <authorList>
            <person name="Coleine C."/>
            <person name="Masonjones S."/>
            <person name="Stajich J.E."/>
        </authorList>
    </citation>
    <scope>NUCLEOTIDE SEQUENCE [LARGE SCALE GENOMIC DNA]</scope>
    <source>
        <strain evidence="4">CCFEE 5527</strain>
    </source>
</reference>